<reference evidence="3 4" key="1">
    <citation type="submission" date="2024-07" db="EMBL/GenBank/DDBJ databases">
        <title>Section-level genome sequencing and comparative genomics of Aspergillus sections Usti and Cavernicolus.</title>
        <authorList>
            <consortium name="Lawrence Berkeley National Laboratory"/>
            <person name="Nybo J.L."/>
            <person name="Vesth T.C."/>
            <person name="Theobald S."/>
            <person name="Frisvad J.C."/>
            <person name="Larsen T.O."/>
            <person name="Kjaerboelling I."/>
            <person name="Rothschild-Mancinelli K."/>
            <person name="Lyhne E.K."/>
            <person name="Kogle M.E."/>
            <person name="Barry K."/>
            <person name="Clum A."/>
            <person name="Na H."/>
            <person name="Ledsgaard L."/>
            <person name="Lin J."/>
            <person name="Lipzen A."/>
            <person name="Kuo A."/>
            <person name="Riley R."/>
            <person name="Mondo S."/>
            <person name="Labutti K."/>
            <person name="Haridas S."/>
            <person name="Pangalinan J."/>
            <person name="Salamov A.A."/>
            <person name="Simmons B.A."/>
            <person name="Magnuson J.K."/>
            <person name="Chen J."/>
            <person name="Drula E."/>
            <person name="Henrissat B."/>
            <person name="Wiebenga A."/>
            <person name="Lubbers R.J."/>
            <person name="Gomes A.C."/>
            <person name="Makela M.R."/>
            <person name="Stajich J."/>
            <person name="Grigoriev I.V."/>
            <person name="Mortensen U.H."/>
            <person name="De Vries R.P."/>
            <person name="Baker S.E."/>
            <person name="Andersen M.R."/>
        </authorList>
    </citation>
    <scope>NUCLEOTIDE SEQUENCE [LARGE SCALE GENOMIC DNA]</scope>
    <source>
        <strain evidence="3 4">CBS 209.92</strain>
    </source>
</reference>
<feature type="chain" id="PRO_5046028167" description="DUF1996 domain-containing protein" evidence="1">
    <location>
        <begin position="24"/>
        <end position="181"/>
    </location>
</feature>
<protein>
    <recommendedName>
        <fullName evidence="2">DUF1996 domain-containing protein</fullName>
    </recommendedName>
</protein>
<dbReference type="InterPro" id="IPR018535">
    <property type="entry name" value="DUF1996"/>
</dbReference>
<evidence type="ECO:0000256" key="1">
    <source>
        <dbReference type="SAM" id="SignalP"/>
    </source>
</evidence>
<sequence length="181" mass="19948">MPFFSKQASAAWLLLASVTPSLAFFKVPCSTPLVIQRADPIVQPGIASGHVHTIMGGSGFGFTMDYNMTQTSQCNSCSAVEDKSNYWVASLYYHAENGSFTQVPQNGGALIYYEYANTLQQRRSSQQNNNFRRERILETTPRNQARLSLNYAQFLVTLRAIGRAPLRGSSSRNGPAVVEVA</sequence>
<accession>A0ABR4FMK9</accession>
<keyword evidence="1" id="KW-0732">Signal</keyword>
<dbReference type="PANTHER" id="PTHR43662:SF3">
    <property type="entry name" value="DOMAIN PROTEIN, PUTATIVE (AFU_ORTHOLOGUE AFUA_6G11970)-RELATED"/>
    <property type="match status" value="1"/>
</dbReference>
<dbReference type="EMBL" id="JBFTWV010000177">
    <property type="protein sequence ID" value="KAL2784511.1"/>
    <property type="molecule type" value="Genomic_DNA"/>
</dbReference>
<comment type="caution">
    <text evidence="3">The sequence shown here is derived from an EMBL/GenBank/DDBJ whole genome shotgun (WGS) entry which is preliminary data.</text>
</comment>
<evidence type="ECO:0000313" key="4">
    <source>
        <dbReference type="Proteomes" id="UP001610563"/>
    </source>
</evidence>
<name>A0ABR4FMK9_9EURO</name>
<gene>
    <name evidence="3" type="ORF">BJX66DRAFT_343987</name>
</gene>
<keyword evidence="4" id="KW-1185">Reference proteome</keyword>
<feature type="signal peptide" evidence="1">
    <location>
        <begin position="1"/>
        <end position="23"/>
    </location>
</feature>
<proteinExistence type="predicted"/>
<evidence type="ECO:0000313" key="3">
    <source>
        <dbReference type="EMBL" id="KAL2784511.1"/>
    </source>
</evidence>
<dbReference type="Pfam" id="PF09362">
    <property type="entry name" value="DUF1996"/>
    <property type="match status" value="1"/>
</dbReference>
<evidence type="ECO:0000259" key="2">
    <source>
        <dbReference type="Pfam" id="PF09362"/>
    </source>
</evidence>
<organism evidence="3 4">
    <name type="scientific">Aspergillus keveii</name>
    <dbReference type="NCBI Taxonomy" id="714993"/>
    <lineage>
        <taxon>Eukaryota</taxon>
        <taxon>Fungi</taxon>
        <taxon>Dikarya</taxon>
        <taxon>Ascomycota</taxon>
        <taxon>Pezizomycotina</taxon>
        <taxon>Eurotiomycetes</taxon>
        <taxon>Eurotiomycetidae</taxon>
        <taxon>Eurotiales</taxon>
        <taxon>Aspergillaceae</taxon>
        <taxon>Aspergillus</taxon>
        <taxon>Aspergillus subgen. Nidulantes</taxon>
    </lineage>
</organism>
<dbReference type="PANTHER" id="PTHR43662">
    <property type="match status" value="1"/>
</dbReference>
<feature type="domain" description="DUF1996" evidence="2">
    <location>
        <begin position="39"/>
        <end position="121"/>
    </location>
</feature>
<dbReference type="Proteomes" id="UP001610563">
    <property type="component" value="Unassembled WGS sequence"/>
</dbReference>